<evidence type="ECO:0000313" key="2">
    <source>
        <dbReference type="EMBL" id="RIV80112.1"/>
    </source>
</evidence>
<organism evidence="2 3">
    <name type="scientific">Aurantiacibacter xanthus</name>
    <dbReference type="NCBI Taxonomy" id="1784712"/>
    <lineage>
        <taxon>Bacteria</taxon>
        <taxon>Pseudomonadati</taxon>
        <taxon>Pseudomonadota</taxon>
        <taxon>Alphaproteobacteria</taxon>
        <taxon>Sphingomonadales</taxon>
        <taxon>Erythrobacteraceae</taxon>
        <taxon>Aurantiacibacter</taxon>
    </lineage>
</organism>
<feature type="chain" id="PRO_5017367852" description="Twin-arginine translocation signal domain-containing protein" evidence="1">
    <location>
        <begin position="26"/>
        <end position="164"/>
    </location>
</feature>
<dbReference type="InterPro" id="IPR006311">
    <property type="entry name" value="TAT_signal"/>
</dbReference>
<dbReference type="EMBL" id="QXFM01000144">
    <property type="protein sequence ID" value="RIV80112.1"/>
    <property type="molecule type" value="Genomic_DNA"/>
</dbReference>
<dbReference type="RefSeq" id="WP_119594873.1">
    <property type="nucleotide sequence ID" value="NZ_QXFM01000144.1"/>
</dbReference>
<proteinExistence type="predicted"/>
<dbReference type="PROSITE" id="PS51318">
    <property type="entry name" value="TAT"/>
    <property type="match status" value="1"/>
</dbReference>
<evidence type="ECO:0000256" key="1">
    <source>
        <dbReference type="SAM" id="SignalP"/>
    </source>
</evidence>
<dbReference type="OrthoDB" id="9839639at2"/>
<reference evidence="2 3" key="1">
    <citation type="submission" date="2018-08" db="EMBL/GenBank/DDBJ databases">
        <title>Erythrobacter zhengii sp.nov., a bacterium isolated from deep-sea sediment.</title>
        <authorList>
            <person name="Fang C."/>
            <person name="Wu Y.-H."/>
            <person name="Sun C."/>
            <person name="Wang H."/>
            <person name="Cheng H."/>
            <person name="Meng F.-X."/>
            <person name="Wang C.-S."/>
            <person name="Xu X.-W."/>
        </authorList>
    </citation>
    <scope>NUCLEOTIDE SEQUENCE [LARGE SCALE GENOMIC DNA]</scope>
    <source>
        <strain evidence="2 3">CCTCC AB 2015396</strain>
    </source>
</reference>
<accession>A0A3A1P3W6</accession>
<comment type="caution">
    <text evidence="2">The sequence shown here is derived from an EMBL/GenBank/DDBJ whole genome shotgun (WGS) entry which is preliminary data.</text>
</comment>
<sequence length="164" mass="17806">MIARRELLKSGAALGAAAAAGGAMSAPASAVGRPAFGFYDAQLEDGQRFALLARQLGMTSRDSGRDMASILYGDMRDWAEHRDTLFLGLTRYADFSVAAGIARERGRSMVLAVQRRADGNGLRWLRGDERALERVAVRHRLQASYLREPQRIVATAGSVVWAIA</sequence>
<name>A0A3A1P3W6_9SPHN</name>
<feature type="signal peptide" evidence="1">
    <location>
        <begin position="1"/>
        <end position="25"/>
    </location>
</feature>
<dbReference type="Proteomes" id="UP000265366">
    <property type="component" value="Unassembled WGS sequence"/>
</dbReference>
<protein>
    <recommendedName>
        <fullName evidence="4">Twin-arginine translocation signal domain-containing protein</fullName>
    </recommendedName>
</protein>
<dbReference type="AlphaFoldDB" id="A0A3A1P3W6"/>
<evidence type="ECO:0000313" key="3">
    <source>
        <dbReference type="Proteomes" id="UP000265366"/>
    </source>
</evidence>
<gene>
    <name evidence="2" type="ORF">D2V17_19860</name>
</gene>
<evidence type="ECO:0008006" key="4">
    <source>
        <dbReference type="Google" id="ProtNLM"/>
    </source>
</evidence>
<keyword evidence="3" id="KW-1185">Reference proteome</keyword>
<keyword evidence="1" id="KW-0732">Signal</keyword>